<dbReference type="SUPFAM" id="SSF54928">
    <property type="entry name" value="RNA-binding domain, RBD"/>
    <property type="match status" value="1"/>
</dbReference>
<evidence type="ECO:0000313" key="3">
    <source>
        <dbReference type="EMBL" id="OAG04582.1"/>
    </source>
</evidence>
<dbReference type="Gene3D" id="3.30.70.330">
    <property type="match status" value="1"/>
</dbReference>
<dbReference type="Pfam" id="PF00076">
    <property type="entry name" value="RRM_1"/>
    <property type="match status" value="1"/>
</dbReference>
<dbReference type="OrthoDB" id="3687416at2759"/>
<dbReference type="EMBL" id="KV441553">
    <property type="protein sequence ID" value="OAG04582.1"/>
    <property type="molecule type" value="Genomic_DNA"/>
</dbReference>
<dbReference type="GO" id="GO:0003723">
    <property type="term" value="F:RNA binding"/>
    <property type="evidence" value="ECO:0007669"/>
    <property type="project" value="UniProtKB-UniRule"/>
</dbReference>
<protein>
    <recommendedName>
        <fullName evidence="2">RRM domain-containing protein</fullName>
    </recommendedName>
</protein>
<keyword evidence="4" id="KW-1185">Reference proteome</keyword>
<dbReference type="AlphaFoldDB" id="A0A177CCG8"/>
<feature type="domain" description="RRM" evidence="2">
    <location>
        <begin position="352"/>
        <end position="420"/>
    </location>
</feature>
<dbReference type="InterPro" id="IPR000504">
    <property type="entry name" value="RRM_dom"/>
</dbReference>
<reference evidence="3 4" key="1">
    <citation type="submission" date="2016-05" db="EMBL/GenBank/DDBJ databases">
        <title>Comparative analysis of secretome profiles of manganese(II)-oxidizing ascomycete fungi.</title>
        <authorList>
            <consortium name="DOE Joint Genome Institute"/>
            <person name="Zeiner C.A."/>
            <person name="Purvine S.O."/>
            <person name="Zink E.M."/>
            <person name="Wu S."/>
            <person name="Pasa-Tolic L."/>
            <person name="Chaput D.L."/>
            <person name="Haridas S."/>
            <person name="Grigoriev I.V."/>
            <person name="Santelli C.M."/>
            <person name="Hansel C.M."/>
        </authorList>
    </citation>
    <scope>NUCLEOTIDE SEQUENCE [LARGE SCALE GENOMIC DNA]</scope>
    <source>
        <strain evidence="3 4">AP3s5-JAC2a</strain>
    </source>
</reference>
<dbReference type="GeneID" id="28766440"/>
<dbReference type="PROSITE" id="PS50102">
    <property type="entry name" value="RRM"/>
    <property type="match status" value="1"/>
</dbReference>
<dbReference type="STRING" id="1460663.A0A177CCG8"/>
<keyword evidence="1" id="KW-0694">RNA-binding</keyword>
<evidence type="ECO:0000313" key="4">
    <source>
        <dbReference type="Proteomes" id="UP000077069"/>
    </source>
</evidence>
<accession>A0A177CCG8</accession>
<dbReference type="CDD" id="cd00590">
    <property type="entry name" value="RRM_SF"/>
    <property type="match status" value="1"/>
</dbReference>
<dbReference type="RefSeq" id="XP_018034947.1">
    <property type="nucleotide sequence ID" value="XM_018182954.1"/>
</dbReference>
<dbReference type="InterPro" id="IPR012677">
    <property type="entry name" value="Nucleotide-bd_a/b_plait_sf"/>
</dbReference>
<dbReference type="InterPro" id="IPR035979">
    <property type="entry name" value="RBD_domain_sf"/>
</dbReference>
<dbReference type="InParanoid" id="A0A177CCG8"/>
<dbReference type="SMART" id="SM00360">
    <property type="entry name" value="RRM"/>
    <property type="match status" value="1"/>
</dbReference>
<organism evidence="3 4">
    <name type="scientific">Paraphaeosphaeria sporulosa</name>
    <dbReference type="NCBI Taxonomy" id="1460663"/>
    <lineage>
        <taxon>Eukaryota</taxon>
        <taxon>Fungi</taxon>
        <taxon>Dikarya</taxon>
        <taxon>Ascomycota</taxon>
        <taxon>Pezizomycotina</taxon>
        <taxon>Dothideomycetes</taxon>
        <taxon>Pleosporomycetidae</taxon>
        <taxon>Pleosporales</taxon>
        <taxon>Massarineae</taxon>
        <taxon>Didymosphaeriaceae</taxon>
        <taxon>Paraphaeosphaeria</taxon>
    </lineage>
</organism>
<sequence length="436" mass="49097">MANSTSTTLVRVDRVSPGYDPAAFYRELVYDKEHSIKEIEMIYGESYGGYGITYTMYCFVDSYANAQRLAQTLAGRRHGKSHLSSKMRLSDFLRDEKAMPKTKTVRFDGLPDARRHAIVCELFNESSFALVVDELDPNDWEKSADQYIEHVENLYDSVLVRFKNVQSAWSIVRRYNGTCYKNDTIYLTCVDDDELNGILEEKKAKDKNVMYFIPKIKPGASRQEIDKVFAPHVPDDVQMPPGKHYAFVFMRPNAAAEFMETYTKAIAEDKYKKFRRVGWNWQVNLGRKGNKANRGSAAPSAEFKAVPASGRIDTETYGGYSNLPMKVDVLVNKESLPTPAPATTPAPIQGHVEIRVSGLPYAATEENVHRLFENAQFQVQGTKLDNTYKGNAHAIVKLDSPAEAQRAISTLTGRNLVGRKGPKNLKCKITVLMEST</sequence>
<gene>
    <name evidence="3" type="ORF">CC84DRAFT_1218023</name>
</gene>
<name>A0A177CCG8_9PLEO</name>
<evidence type="ECO:0000259" key="2">
    <source>
        <dbReference type="PROSITE" id="PS50102"/>
    </source>
</evidence>
<dbReference type="Proteomes" id="UP000077069">
    <property type="component" value="Unassembled WGS sequence"/>
</dbReference>
<proteinExistence type="predicted"/>
<evidence type="ECO:0000256" key="1">
    <source>
        <dbReference type="PROSITE-ProRule" id="PRU00176"/>
    </source>
</evidence>